<feature type="region of interest" description="Disordered" evidence="2">
    <location>
        <begin position="365"/>
        <end position="513"/>
    </location>
</feature>
<feature type="compositionally biased region" description="Acidic residues" evidence="2">
    <location>
        <begin position="478"/>
        <end position="508"/>
    </location>
</feature>
<feature type="region of interest" description="Disordered" evidence="2">
    <location>
        <begin position="800"/>
        <end position="825"/>
    </location>
</feature>
<dbReference type="InterPro" id="IPR050767">
    <property type="entry name" value="Sel1_AlgK"/>
</dbReference>
<feature type="compositionally biased region" description="Basic and acidic residues" evidence="2">
    <location>
        <begin position="413"/>
        <end position="429"/>
    </location>
</feature>
<evidence type="ECO:0000313" key="4">
    <source>
        <dbReference type="EMBL" id="KAK2186905.1"/>
    </source>
</evidence>
<reference evidence="4" key="1">
    <citation type="journal article" date="2023" name="Mol. Biol. Evol.">
        <title>Third-Generation Sequencing Reveals the Adaptive Role of the Epigenome in Three Deep-Sea Polychaetes.</title>
        <authorList>
            <person name="Perez M."/>
            <person name="Aroh O."/>
            <person name="Sun Y."/>
            <person name="Lan Y."/>
            <person name="Juniper S.K."/>
            <person name="Young C.R."/>
            <person name="Angers B."/>
            <person name="Qian P.Y."/>
        </authorList>
    </citation>
    <scope>NUCLEOTIDE SEQUENCE</scope>
    <source>
        <strain evidence="4">R07B-5</strain>
    </source>
</reference>
<accession>A0AAD9UF17</accession>
<evidence type="ECO:0000256" key="1">
    <source>
        <dbReference type="ARBA" id="ARBA00038101"/>
    </source>
</evidence>
<feature type="compositionally biased region" description="Polar residues" evidence="2">
    <location>
        <begin position="32"/>
        <end position="41"/>
    </location>
</feature>
<dbReference type="GO" id="GO:0036503">
    <property type="term" value="P:ERAD pathway"/>
    <property type="evidence" value="ECO:0007669"/>
    <property type="project" value="TreeGrafter"/>
</dbReference>
<dbReference type="InterPro" id="IPR006597">
    <property type="entry name" value="Sel1-like"/>
</dbReference>
<feature type="region of interest" description="Disordered" evidence="2">
    <location>
        <begin position="525"/>
        <end position="694"/>
    </location>
</feature>
<feature type="signal peptide" evidence="3">
    <location>
        <begin position="1"/>
        <end position="25"/>
    </location>
</feature>
<feature type="region of interest" description="Disordered" evidence="2">
    <location>
        <begin position="30"/>
        <end position="235"/>
    </location>
</feature>
<feature type="compositionally biased region" description="Basic and acidic residues" evidence="2">
    <location>
        <begin position="44"/>
        <end position="59"/>
    </location>
</feature>
<keyword evidence="5" id="KW-1185">Reference proteome</keyword>
<feature type="compositionally biased region" description="Polar residues" evidence="2">
    <location>
        <begin position="374"/>
        <end position="383"/>
    </location>
</feature>
<feature type="compositionally biased region" description="Acidic residues" evidence="2">
    <location>
        <begin position="571"/>
        <end position="582"/>
    </location>
</feature>
<evidence type="ECO:0000256" key="2">
    <source>
        <dbReference type="SAM" id="MobiDB-lite"/>
    </source>
</evidence>
<dbReference type="PANTHER" id="PTHR11102:SF147">
    <property type="entry name" value="SEL1L ADAPTOR SUBUNIT OF ERAD E3 UBIQUITIN LIGASE"/>
    <property type="match status" value="1"/>
</dbReference>
<dbReference type="Pfam" id="PF08238">
    <property type="entry name" value="Sel1"/>
    <property type="match status" value="9"/>
</dbReference>
<feature type="compositionally biased region" description="Basic and acidic residues" evidence="2">
    <location>
        <begin position="386"/>
        <end position="396"/>
    </location>
</feature>
<feature type="compositionally biased region" description="Basic and acidic residues" evidence="2">
    <location>
        <begin position="544"/>
        <end position="563"/>
    </location>
</feature>
<dbReference type="EMBL" id="JAODUO010000185">
    <property type="protein sequence ID" value="KAK2186905.1"/>
    <property type="molecule type" value="Genomic_DNA"/>
</dbReference>
<gene>
    <name evidence="4" type="ORF">NP493_185g06053</name>
</gene>
<evidence type="ECO:0000313" key="5">
    <source>
        <dbReference type="Proteomes" id="UP001209878"/>
    </source>
</evidence>
<comment type="similarity">
    <text evidence="1">Belongs to the sel-1 family.</text>
</comment>
<dbReference type="Gene3D" id="1.25.40.10">
    <property type="entry name" value="Tetratricopeptide repeat domain"/>
    <property type="match status" value="3"/>
</dbReference>
<organism evidence="4 5">
    <name type="scientific">Ridgeia piscesae</name>
    <name type="common">Tubeworm</name>
    <dbReference type="NCBI Taxonomy" id="27915"/>
    <lineage>
        <taxon>Eukaryota</taxon>
        <taxon>Metazoa</taxon>
        <taxon>Spiralia</taxon>
        <taxon>Lophotrochozoa</taxon>
        <taxon>Annelida</taxon>
        <taxon>Polychaeta</taxon>
        <taxon>Sedentaria</taxon>
        <taxon>Canalipalpata</taxon>
        <taxon>Sabellida</taxon>
        <taxon>Siboglinidae</taxon>
        <taxon>Ridgeia</taxon>
    </lineage>
</organism>
<dbReference type="PANTHER" id="PTHR11102">
    <property type="entry name" value="SEL-1-LIKE PROTEIN"/>
    <property type="match status" value="1"/>
</dbReference>
<sequence>MRLPRKAAAAGLCISVILCISCVEANTPPPANANQKQQASHGQLDVKEQSKETVTHSDKPASVQSHDATKQRESLPDSLPSGDSAKQENIAPLQQPKPARSGDANEGLAEQTQEDFDDGVRTPRRADPDAPVSPGSGKEQVSSDNREIPQQETPPPKNIKQDAVKTDSAKLETPTHVDEPVGSNPIESVHLKGDEGIQEGAGTEPHGKQSDDDVDDGLSDLSSDSGDAKDTVTGGDVLHQEPATIENDHLYISKLHEHLFDEPDIDAGNPDLLDNRRMRHRATIYKSMGLTDPVDYKKLNMDDVAEIFTKKSRDGTLRTIVLMHPEPSGRRTMYIYRQRMLDSGDVWQESEEYSDVVPQFVPTEKEAEAMKSQKAASDTSEQSEGTDEKETLTDEEKKEEEDSADDDAAETDMPSKKLDGEHVSEKLKYVDNAAETDKLSNNLYDEDVSDKLKYIDNRGKDDLSDGDSHHAQSLVADGSEDSTEGVDKEDEQEESEYDATGEDDGSSEDDARLETLIIDEYGSADYFNDYGHGENEDYATDNDVVEKPGRSEHSEREQKDVPDSSHVVSEEAPDAYTEEVDKEDGMYEIVEEVVDDEGDDEMDDEDDAEGEYDNEGEHDDEGDSEDDSEDDSEEDDNEEDDEDGEGEYEEVEYEEGEDEEEAEDSSEESAASVEGHEINEHHDEDQDRSDMIFKGVLQWHEDGPDSVSETSDTGEQTFTWQEGMTDKSVDETVDFGVPREDLDLSTVRSASQQSQDEYTLLNRKPDDNNIEQINVYTHSLHQSDEHATVVNNNNKMWKVDDKEEEEEKRPRAVMSTDSKEGTVVDGKKAVTNSVYEQAQALLKSNNKKAAAKAYEYLEVAAEMGHTEALAKIAESCLFGIHQQQNITKAKEILDTLASKGLSTRPEGLAVNSSQAKSLVYFTFAALGGDPLAQMALGYRYWAGIGVEASCESALTYYKMVATKVAEDASLNGGPVIQRIRLLDEAENPGSQSGLLDDDLIQYYQFLADKGDVQAQVGLGQLYYQGGRGVEINHEIAQNYFLHAAEAGNANAMAFLGKGNPVGQSGLGLMYMFGKGVTQDYTKAFKYFSMAADQGWVDGQLQLGIMYYRGLGVRRDYKMAVKYFNLASQSGHMLAFYNLAQMHATGTGVLRACHTATELFKNVAERGRWAEMLAKAHGMYKEGNVEGALLKYMLLAELGYEVAQSNVAYVFDQGESQMFAAQETYQRALLHWSRAASQGYTIARVKMGDYHYYGYGTEIDYETAAAHYRVASEQQRNAQAMFNLGYMHERGLGMKQDIHLAKRFYDMAAETSLDAYIPVMIALGKLALHFRWEYFRDPYMPPNLVDVMKSAAADMILYHL</sequence>
<feature type="compositionally biased region" description="Basic and acidic residues" evidence="2">
    <location>
        <begin position="159"/>
        <end position="179"/>
    </location>
</feature>
<evidence type="ECO:0000256" key="3">
    <source>
        <dbReference type="SAM" id="SignalP"/>
    </source>
</evidence>
<feature type="chain" id="PRO_5042243890" evidence="3">
    <location>
        <begin position="26"/>
        <end position="1359"/>
    </location>
</feature>
<feature type="compositionally biased region" description="Acidic residues" evidence="2">
    <location>
        <begin position="397"/>
        <end position="410"/>
    </location>
</feature>
<feature type="compositionally biased region" description="Basic and acidic residues" evidence="2">
    <location>
        <begin position="449"/>
        <end position="470"/>
    </location>
</feature>
<name>A0AAD9UF17_RIDPI</name>
<dbReference type="GO" id="GO:0005789">
    <property type="term" value="C:endoplasmic reticulum membrane"/>
    <property type="evidence" value="ECO:0007669"/>
    <property type="project" value="TreeGrafter"/>
</dbReference>
<feature type="compositionally biased region" description="Acidic residues" evidence="2">
    <location>
        <begin position="589"/>
        <end position="667"/>
    </location>
</feature>
<dbReference type="InterPro" id="IPR011990">
    <property type="entry name" value="TPR-like_helical_dom_sf"/>
</dbReference>
<dbReference type="SMART" id="SM00671">
    <property type="entry name" value="SEL1"/>
    <property type="match status" value="9"/>
</dbReference>
<keyword evidence="3" id="KW-0732">Signal</keyword>
<dbReference type="Proteomes" id="UP001209878">
    <property type="component" value="Unassembled WGS sequence"/>
</dbReference>
<feature type="compositionally biased region" description="Basic and acidic residues" evidence="2">
    <location>
        <begin position="118"/>
        <end position="128"/>
    </location>
</feature>
<proteinExistence type="inferred from homology"/>
<feature type="compositionally biased region" description="Basic and acidic residues" evidence="2">
    <location>
        <begin position="674"/>
        <end position="691"/>
    </location>
</feature>
<dbReference type="SUPFAM" id="SSF81901">
    <property type="entry name" value="HCP-like"/>
    <property type="match status" value="4"/>
</dbReference>
<protein>
    <submittedName>
        <fullName evidence="4">Uncharacterized protein</fullName>
    </submittedName>
</protein>
<comment type="caution">
    <text evidence="4">The sequence shown here is derived from an EMBL/GenBank/DDBJ whole genome shotgun (WGS) entry which is preliminary data.</text>
</comment>